<dbReference type="PROSITE" id="PS00059">
    <property type="entry name" value="ADH_ZINC"/>
    <property type="match status" value="1"/>
</dbReference>
<dbReference type="GO" id="GO:0016491">
    <property type="term" value="F:oxidoreductase activity"/>
    <property type="evidence" value="ECO:0007669"/>
    <property type="project" value="UniProtKB-KW"/>
</dbReference>
<evidence type="ECO:0000256" key="4">
    <source>
        <dbReference type="RuleBase" id="RU361277"/>
    </source>
</evidence>
<evidence type="ECO:0000256" key="1">
    <source>
        <dbReference type="ARBA" id="ARBA00022723"/>
    </source>
</evidence>
<evidence type="ECO:0000259" key="7">
    <source>
        <dbReference type="Pfam" id="PF08240"/>
    </source>
</evidence>
<evidence type="ECO:0000256" key="5">
    <source>
        <dbReference type="SAM" id="MobiDB-lite"/>
    </source>
</evidence>
<dbReference type="EMBL" id="CP045121">
    <property type="protein sequence ID" value="QIN78575.1"/>
    <property type="molecule type" value="Genomic_DNA"/>
</dbReference>
<feature type="compositionally biased region" description="Basic residues" evidence="5">
    <location>
        <begin position="400"/>
        <end position="434"/>
    </location>
</feature>
<feature type="compositionally biased region" description="Basic and acidic residues" evidence="5">
    <location>
        <begin position="544"/>
        <end position="555"/>
    </location>
</feature>
<comment type="cofactor">
    <cofactor evidence="4">
        <name>Zn(2+)</name>
        <dbReference type="ChEBI" id="CHEBI:29105"/>
    </cofactor>
</comment>
<dbReference type="InterPro" id="IPR050129">
    <property type="entry name" value="Zn_alcohol_dh"/>
</dbReference>
<keyword evidence="9" id="KW-1185">Reference proteome</keyword>
<dbReference type="PANTHER" id="PTHR43401">
    <property type="entry name" value="L-THREONINE 3-DEHYDROGENASE"/>
    <property type="match status" value="1"/>
</dbReference>
<feature type="region of interest" description="Disordered" evidence="5">
    <location>
        <begin position="471"/>
        <end position="624"/>
    </location>
</feature>
<gene>
    <name evidence="8" type="ORF">GBA65_08650</name>
</gene>
<dbReference type="InterPro" id="IPR013149">
    <property type="entry name" value="ADH-like_C"/>
</dbReference>
<evidence type="ECO:0000256" key="3">
    <source>
        <dbReference type="ARBA" id="ARBA00023002"/>
    </source>
</evidence>
<keyword evidence="1 4" id="KW-0479">Metal-binding</keyword>
<accession>A0A6G8PWL8</accession>
<keyword evidence="2 4" id="KW-0862">Zinc</keyword>
<dbReference type="SUPFAM" id="SSF50129">
    <property type="entry name" value="GroES-like"/>
    <property type="match status" value="1"/>
</dbReference>
<dbReference type="InterPro" id="IPR013154">
    <property type="entry name" value="ADH-like_N"/>
</dbReference>
<feature type="compositionally biased region" description="Low complexity" evidence="5">
    <location>
        <begin position="471"/>
        <end position="480"/>
    </location>
</feature>
<dbReference type="PANTHER" id="PTHR43401:SF2">
    <property type="entry name" value="L-THREONINE 3-DEHYDROGENASE"/>
    <property type="match status" value="1"/>
</dbReference>
<feature type="compositionally biased region" description="Gly residues" evidence="5">
    <location>
        <begin position="443"/>
        <end position="453"/>
    </location>
</feature>
<sequence>MKAVVWNGPEEMAVEEVPEPRVERGTLVVRPDAAGICGSEVEGYLGKMGNRTPPLVMGHEFAGTVVEVGEGVDRGLVGRVVAVNPLASDETCRLCRKGLTNLCPARTLIGIHHPGGFAERVRVPARNAYPLPEGLPDAPRVGALAEPLANGVHAVRLGTAGEEPVESAVVIGAGTIGLMCLQAAVLSGIPDVRVVEPHEARRRAALGLGAGAAHATPDEAWEELRAGSDGLGADLVVDAVGAEATRRGAIGLLRPGGRAVMVGLHDDETSLGFHGVVRGQISVQGSYAYTAPDYEQALAWLVEGRAGIGELPPVLPLEEGPSAFADLVRGPTAQIKVFLAGGLDDGTYAALGKTAVVTGRAAGSGSRQRTSSPTWGEGPRRRPSPGVDGGGGRGGTDKLRRLRAARPRRHRRRGGRPHARGRGGGERHRRPRLRRRDEREGAPPGGADAGGLGEPARREPLRGVLRRAGRAALPARLGGARDPGEQRLGRLAGHVRAGLRRVQGRDEPVRPRGGLRGARQRGSLHLGQPRHRGHPHPGQPPRAAEPRDTRREPQPRGRRRHLPLPRHPAAARLRPGAHHPPDPASSPRQELDREPPVAGTMTLASRRRVPTPAAASIPSRERVA</sequence>
<dbReference type="InterPro" id="IPR002328">
    <property type="entry name" value="ADH_Zn_CS"/>
</dbReference>
<evidence type="ECO:0000259" key="6">
    <source>
        <dbReference type="Pfam" id="PF00107"/>
    </source>
</evidence>
<dbReference type="Pfam" id="PF00107">
    <property type="entry name" value="ADH_zinc_N"/>
    <property type="match status" value="1"/>
</dbReference>
<feature type="domain" description="Alcohol dehydrogenase-like C-terminal" evidence="6">
    <location>
        <begin position="176"/>
        <end position="302"/>
    </location>
</feature>
<reference evidence="8 9" key="1">
    <citation type="submission" date="2019-10" db="EMBL/GenBank/DDBJ databases">
        <title>Rubrobacter sp nov SCSIO 52915 isolated from a deep-sea sediment in the South China Sea.</title>
        <authorList>
            <person name="Chen R.W."/>
        </authorList>
    </citation>
    <scope>NUCLEOTIDE SEQUENCE [LARGE SCALE GENOMIC DNA]</scope>
    <source>
        <strain evidence="8 9">SCSIO 52915</strain>
    </source>
</reference>
<name>A0A6G8PWL8_9ACTN</name>
<keyword evidence="3" id="KW-0560">Oxidoreductase</keyword>
<dbReference type="InterPro" id="IPR036291">
    <property type="entry name" value="NAD(P)-bd_dom_sf"/>
</dbReference>
<protein>
    <submittedName>
        <fullName evidence="8">Alcohol dehydrogenase catalytic domain-containing protein</fullName>
    </submittedName>
</protein>
<dbReference type="Gene3D" id="3.90.180.10">
    <property type="entry name" value="Medium-chain alcohol dehydrogenases, catalytic domain"/>
    <property type="match status" value="1"/>
</dbReference>
<feature type="compositionally biased region" description="Polar residues" evidence="5">
    <location>
        <begin position="365"/>
        <end position="374"/>
    </location>
</feature>
<comment type="similarity">
    <text evidence="4">Belongs to the zinc-containing alcohol dehydrogenase family.</text>
</comment>
<dbReference type="SUPFAM" id="SSF51735">
    <property type="entry name" value="NAD(P)-binding Rossmann-fold domains"/>
    <property type="match status" value="1"/>
</dbReference>
<evidence type="ECO:0000313" key="8">
    <source>
        <dbReference type="EMBL" id="QIN78575.1"/>
    </source>
</evidence>
<dbReference type="InterPro" id="IPR011032">
    <property type="entry name" value="GroES-like_sf"/>
</dbReference>
<organism evidence="8 9">
    <name type="scientific">Rubrobacter marinus</name>
    <dbReference type="NCBI Taxonomy" id="2653852"/>
    <lineage>
        <taxon>Bacteria</taxon>
        <taxon>Bacillati</taxon>
        <taxon>Actinomycetota</taxon>
        <taxon>Rubrobacteria</taxon>
        <taxon>Rubrobacterales</taxon>
        <taxon>Rubrobacteraceae</taxon>
        <taxon>Rubrobacter</taxon>
    </lineage>
</organism>
<feature type="region of interest" description="Disordered" evidence="5">
    <location>
        <begin position="359"/>
        <end position="458"/>
    </location>
</feature>
<feature type="domain" description="Alcohol dehydrogenase-like N-terminal" evidence="7">
    <location>
        <begin position="25"/>
        <end position="133"/>
    </location>
</feature>
<evidence type="ECO:0000313" key="9">
    <source>
        <dbReference type="Proteomes" id="UP000502706"/>
    </source>
</evidence>
<dbReference type="GO" id="GO:0008270">
    <property type="term" value="F:zinc ion binding"/>
    <property type="evidence" value="ECO:0007669"/>
    <property type="project" value="InterPro"/>
</dbReference>
<dbReference type="Proteomes" id="UP000502706">
    <property type="component" value="Chromosome"/>
</dbReference>
<dbReference type="AlphaFoldDB" id="A0A6G8PWL8"/>
<evidence type="ECO:0000256" key="2">
    <source>
        <dbReference type="ARBA" id="ARBA00022833"/>
    </source>
</evidence>
<dbReference type="Gene3D" id="3.40.50.720">
    <property type="entry name" value="NAD(P)-binding Rossmann-like Domain"/>
    <property type="match status" value="1"/>
</dbReference>
<dbReference type="KEGG" id="rmar:GBA65_08650"/>
<dbReference type="Pfam" id="PF08240">
    <property type="entry name" value="ADH_N"/>
    <property type="match status" value="1"/>
</dbReference>
<proteinExistence type="inferred from homology"/>